<name>A0AAV9GIS7_9PEZI</name>
<evidence type="ECO:0000313" key="1">
    <source>
        <dbReference type="EMBL" id="KAK4447962.1"/>
    </source>
</evidence>
<organism evidence="1 2">
    <name type="scientific">Podospora aff. communis PSN243</name>
    <dbReference type="NCBI Taxonomy" id="3040156"/>
    <lineage>
        <taxon>Eukaryota</taxon>
        <taxon>Fungi</taxon>
        <taxon>Dikarya</taxon>
        <taxon>Ascomycota</taxon>
        <taxon>Pezizomycotina</taxon>
        <taxon>Sordariomycetes</taxon>
        <taxon>Sordariomycetidae</taxon>
        <taxon>Sordariales</taxon>
        <taxon>Podosporaceae</taxon>
        <taxon>Podospora</taxon>
    </lineage>
</organism>
<dbReference type="EMBL" id="MU865946">
    <property type="protein sequence ID" value="KAK4447962.1"/>
    <property type="molecule type" value="Genomic_DNA"/>
</dbReference>
<proteinExistence type="predicted"/>
<accession>A0AAV9GIS7</accession>
<dbReference type="AlphaFoldDB" id="A0AAV9GIS7"/>
<reference evidence="1" key="1">
    <citation type="journal article" date="2023" name="Mol. Phylogenet. Evol.">
        <title>Genome-scale phylogeny and comparative genomics of the fungal order Sordariales.</title>
        <authorList>
            <person name="Hensen N."/>
            <person name="Bonometti L."/>
            <person name="Westerberg I."/>
            <person name="Brannstrom I.O."/>
            <person name="Guillou S."/>
            <person name="Cros-Aarteil S."/>
            <person name="Calhoun S."/>
            <person name="Haridas S."/>
            <person name="Kuo A."/>
            <person name="Mondo S."/>
            <person name="Pangilinan J."/>
            <person name="Riley R."/>
            <person name="LaButti K."/>
            <person name="Andreopoulos B."/>
            <person name="Lipzen A."/>
            <person name="Chen C."/>
            <person name="Yan M."/>
            <person name="Daum C."/>
            <person name="Ng V."/>
            <person name="Clum A."/>
            <person name="Steindorff A."/>
            <person name="Ohm R.A."/>
            <person name="Martin F."/>
            <person name="Silar P."/>
            <person name="Natvig D.O."/>
            <person name="Lalanne C."/>
            <person name="Gautier V."/>
            <person name="Ament-Velasquez S.L."/>
            <person name="Kruys A."/>
            <person name="Hutchinson M.I."/>
            <person name="Powell A.J."/>
            <person name="Barry K."/>
            <person name="Miller A.N."/>
            <person name="Grigoriev I.V."/>
            <person name="Debuchy R."/>
            <person name="Gladieux P."/>
            <person name="Hiltunen Thoren M."/>
            <person name="Johannesson H."/>
        </authorList>
    </citation>
    <scope>NUCLEOTIDE SEQUENCE</scope>
    <source>
        <strain evidence="1">PSN243</strain>
    </source>
</reference>
<sequence length="161" mass="18242">MEIALGVISVTDVAVRCCSKLWALSNAWRDAPADIHHLRDDLTSTERFFGDIQEHVQAVELKSRPYKRETWEDSSVQQPELRRLVDDGLGVLNEIETIVDGLLACGSSTNAEQPLLGERTAEVGKRTKLLWLRQLRKVARLRKELAHVRSAICRLLISQNM</sequence>
<evidence type="ECO:0008006" key="3">
    <source>
        <dbReference type="Google" id="ProtNLM"/>
    </source>
</evidence>
<keyword evidence="2" id="KW-1185">Reference proteome</keyword>
<protein>
    <recommendedName>
        <fullName evidence="3">Prion-inhibition and propagation HeLo domain-containing protein</fullName>
    </recommendedName>
</protein>
<comment type="caution">
    <text evidence="1">The sequence shown here is derived from an EMBL/GenBank/DDBJ whole genome shotgun (WGS) entry which is preliminary data.</text>
</comment>
<evidence type="ECO:0000313" key="2">
    <source>
        <dbReference type="Proteomes" id="UP001321760"/>
    </source>
</evidence>
<gene>
    <name evidence="1" type="ORF">QBC34DRAFT_408603</name>
</gene>
<reference evidence="1" key="2">
    <citation type="submission" date="2023-05" db="EMBL/GenBank/DDBJ databases">
        <authorList>
            <consortium name="Lawrence Berkeley National Laboratory"/>
            <person name="Steindorff A."/>
            <person name="Hensen N."/>
            <person name="Bonometti L."/>
            <person name="Westerberg I."/>
            <person name="Brannstrom I.O."/>
            <person name="Guillou S."/>
            <person name="Cros-Aarteil S."/>
            <person name="Calhoun S."/>
            <person name="Haridas S."/>
            <person name="Kuo A."/>
            <person name="Mondo S."/>
            <person name="Pangilinan J."/>
            <person name="Riley R."/>
            <person name="Labutti K."/>
            <person name="Andreopoulos B."/>
            <person name="Lipzen A."/>
            <person name="Chen C."/>
            <person name="Yanf M."/>
            <person name="Daum C."/>
            <person name="Ng V."/>
            <person name="Clum A."/>
            <person name="Ohm R."/>
            <person name="Martin F."/>
            <person name="Silar P."/>
            <person name="Natvig D."/>
            <person name="Lalanne C."/>
            <person name="Gautier V."/>
            <person name="Ament-Velasquez S.L."/>
            <person name="Kruys A."/>
            <person name="Hutchinson M.I."/>
            <person name="Powell A.J."/>
            <person name="Barry K."/>
            <person name="Miller A.N."/>
            <person name="Grigoriev I.V."/>
            <person name="Debuchy R."/>
            <person name="Gladieux P."/>
            <person name="Thoren M.H."/>
            <person name="Johannesson H."/>
        </authorList>
    </citation>
    <scope>NUCLEOTIDE SEQUENCE</scope>
    <source>
        <strain evidence="1">PSN243</strain>
    </source>
</reference>
<dbReference type="Proteomes" id="UP001321760">
    <property type="component" value="Unassembled WGS sequence"/>
</dbReference>